<evidence type="ECO:0008006" key="3">
    <source>
        <dbReference type="Google" id="ProtNLM"/>
    </source>
</evidence>
<gene>
    <name evidence="1" type="ORF">OCL97_04200</name>
</gene>
<protein>
    <recommendedName>
        <fullName evidence="3">GcrA cell cycle regulator</fullName>
    </recommendedName>
</protein>
<evidence type="ECO:0000313" key="2">
    <source>
        <dbReference type="Proteomes" id="UP001598130"/>
    </source>
</evidence>
<accession>A0ABW6CJD1</accession>
<dbReference type="RefSeq" id="WP_377367886.1">
    <property type="nucleotide sequence ID" value="NZ_JAOTJD010000005.1"/>
</dbReference>
<reference evidence="1 2" key="1">
    <citation type="submission" date="2022-09" db="EMBL/GenBank/DDBJ databases">
        <title>New species of Phenylobacterium.</title>
        <authorList>
            <person name="Mieszkin S."/>
        </authorList>
    </citation>
    <scope>NUCLEOTIDE SEQUENCE [LARGE SCALE GENOMIC DNA]</scope>
    <source>
        <strain evidence="1 2">HK31-G</strain>
    </source>
</reference>
<name>A0ABW6CJD1_9CAUL</name>
<sequence>MSVLFAKDPDARTYTCADLKAGECKWPIGSPVLGDASRTRFCCAPNEAPGAPYCLTHANAAYGRPE</sequence>
<dbReference type="Proteomes" id="UP001598130">
    <property type="component" value="Unassembled WGS sequence"/>
</dbReference>
<keyword evidence="2" id="KW-1185">Reference proteome</keyword>
<proteinExistence type="predicted"/>
<dbReference type="Pfam" id="PF07750">
    <property type="entry name" value="GcrA"/>
    <property type="match status" value="1"/>
</dbReference>
<dbReference type="InterPro" id="IPR011681">
    <property type="entry name" value="GcrA"/>
</dbReference>
<comment type="caution">
    <text evidence="1">The sequence shown here is derived from an EMBL/GenBank/DDBJ whole genome shotgun (WGS) entry which is preliminary data.</text>
</comment>
<organism evidence="1 2">
    <name type="scientific">Phenylobacterium ferrooxidans</name>
    <dbReference type="NCBI Taxonomy" id="2982689"/>
    <lineage>
        <taxon>Bacteria</taxon>
        <taxon>Pseudomonadati</taxon>
        <taxon>Pseudomonadota</taxon>
        <taxon>Alphaproteobacteria</taxon>
        <taxon>Caulobacterales</taxon>
        <taxon>Caulobacteraceae</taxon>
        <taxon>Phenylobacterium</taxon>
    </lineage>
</organism>
<evidence type="ECO:0000313" key="1">
    <source>
        <dbReference type="EMBL" id="MFD3263168.1"/>
    </source>
</evidence>
<dbReference type="EMBL" id="JAOTJD010000005">
    <property type="protein sequence ID" value="MFD3263168.1"/>
    <property type="molecule type" value="Genomic_DNA"/>
</dbReference>